<reference evidence="1 2" key="1">
    <citation type="journal article" date="2019" name="Int. J. Syst. Evol. Microbiol.">
        <title>Anaerobacillus alkaliphilus sp. nov., a novel alkaliphilic and moderately halophilic bacterium.</title>
        <authorList>
            <person name="Borsodi A.K."/>
            <person name="Aszalos J.M."/>
            <person name="Bihari P."/>
            <person name="Nagy I."/>
            <person name="Schumann P."/>
            <person name="Sproer C."/>
            <person name="Kovacs A.L."/>
            <person name="Boka K."/>
            <person name="Dobosy P."/>
            <person name="Ovari M."/>
            <person name="Szili-Kovacs T."/>
            <person name="Toth E."/>
        </authorList>
    </citation>
    <scope>NUCLEOTIDE SEQUENCE [LARGE SCALE GENOMIC DNA]</scope>
    <source>
        <strain evidence="1 2">B16-10</strain>
    </source>
</reference>
<gene>
    <name evidence="1" type="ORF">DS745_07160</name>
</gene>
<dbReference type="AlphaFoldDB" id="A0A4Q0VU10"/>
<keyword evidence="2" id="KW-1185">Reference proteome</keyword>
<protein>
    <submittedName>
        <fullName evidence="1">Uncharacterized protein</fullName>
    </submittedName>
</protein>
<dbReference type="EMBL" id="QOUX01000026">
    <property type="protein sequence ID" value="RXJ02167.1"/>
    <property type="molecule type" value="Genomic_DNA"/>
</dbReference>
<dbReference type="Proteomes" id="UP000290649">
    <property type="component" value="Unassembled WGS sequence"/>
</dbReference>
<sequence length="60" mass="6875">MQVGGIVDNGKANGEYVIYLFDLDDYENELFTLEGEFSNITYDRNLKTNIQVLIDTNHSN</sequence>
<name>A0A4Q0VU10_9BACI</name>
<evidence type="ECO:0000313" key="2">
    <source>
        <dbReference type="Proteomes" id="UP000290649"/>
    </source>
</evidence>
<proteinExistence type="predicted"/>
<comment type="caution">
    <text evidence="1">The sequence shown here is derived from an EMBL/GenBank/DDBJ whole genome shotgun (WGS) entry which is preliminary data.</text>
</comment>
<evidence type="ECO:0000313" key="1">
    <source>
        <dbReference type="EMBL" id="RXJ02167.1"/>
    </source>
</evidence>
<organism evidence="1 2">
    <name type="scientific">Anaerobacillus alkaliphilus</name>
    <dbReference type="NCBI Taxonomy" id="1548597"/>
    <lineage>
        <taxon>Bacteria</taxon>
        <taxon>Bacillati</taxon>
        <taxon>Bacillota</taxon>
        <taxon>Bacilli</taxon>
        <taxon>Bacillales</taxon>
        <taxon>Bacillaceae</taxon>
        <taxon>Anaerobacillus</taxon>
    </lineage>
</organism>
<accession>A0A4Q0VU10</accession>